<reference evidence="1" key="1">
    <citation type="submission" date="2016-08" db="EMBL/GenBank/DDBJ databases">
        <authorList>
            <person name="Yan J."/>
        </authorList>
    </citation>
    <scope>NUCLEOTIDE SEQUENCE</scope>
    <source>
        <strain evidence="1">CSS-01s</strain>
    </source>
</reference>
<organism evidence="1 2">
    <name type="scientific">Lasiodiplodia theobromae</name>
    <dbReference type="NCBI Taxonomy" id="45133"/>
    <lineage>
        <taxon>Eukaryota</taxon>
        <taxon>Fungi</taxon>
        <taxon>Dikarya</taxon>
        <taxon>Ascomycota</taxon>
        <taxon>Pezizomycotina</taxon>
        <taxon>Dothideomycetes</taxon>
        <taxon>Dothideomycetes incertae sedis</taxon>
        <taxon>Botryosphaeriales</taxon>
        <taxon>Botryosphaeriaceae</taxon>
        <taxon>Lasiodiplodia</taxon>
    </lineage>
</organism>
<protein>
    <submittedName>
        <fullName evidence="1">Uncharacterized protein</fullName>
    </submittedName>
</protein>
<proteinExistence type="predicted"/>
<evidence type="ECO:0000313" key="2">
    <source>
        <dbReference type="Proteomes" id="UP000627934"/>
    </source>
</evidence>
<dbReference type="AlphaFoldDB" id="A0A8H7MB87"/>
<evidence type="ECO:0000313" key="1">
    <source>
        <dbReference type="EMBL" id="KAF9630980.1"/>
    </source>
</evidence>
<accession>A0A8H7MB87</accession>
<dbReference type="EMBL" id="MDYX01000047">
    <property type="protein sequence ID" value="KAF9630980.1"/>
    <property type="molecule type" value="Genomic_DNA"/>
</dbReference>
<comment type="caution">
    <text evidence="1">The sequence shown here is derived from an EMBL/GenBank/DDBJ whole genome shotgun (WGS) entry which is preliminary data.</text>
</comment>
<gene>
    <name evidence="1" type="ORF">BFW01_g1852</name>
</gene>
<dbReference type="Proteomes" id="UP000627934">
    <property type="component" value="Unassembled WGS sequence"/>
</dbReference>
<reference evidence="1" key="2">
    <citation type="journal article" date="2018" name="DNA Res.">
        <title>Comparative genome and transcriptome analyses reveal adaptations to opportunistic infections in woody plant degrading pathogens of Botryosphaeriaceae.</title>
        <authorList>
            <person name="Yan J.Y."/>
            <person name="Zhao W.S."/>
            <person name="Chen Z."/>
            <person name="Xing Q.K."/>
            <person name="Zhang W."/>
            <person name="Chethana K.W.T."/>
            <person name="Xue M.F."/>
            <person name="Xu J.P."/>
            <person name="Phillips A.J.L."/>
            <person name="Wang Y."/>
            <person name="Liu J.H."/>
            <person name="Liu M."/>
            <person name="Zhou Y."/>
            <person name="Jayawardena R.S."/>
            <person name="Manawasinghe I.S."/>
            <person name="Huang J.B."/>
            <person name="Qiao G.H."/>
            <person name="Fu C.Y."/>
            <person name="Guo F.F."/>
            <person name="Dissanayake A.J."/>
            <person name="Peng Y.L."/>
            <person name="Hyde K.D."/>
            <person name="Li X.H."/>
        </authorList>
    </citation>
    <scope>NUCLEOTIDE SEQUENCE</scope>
    <source>
        <strain evidence="1">CSS-01s</strain>
    </source>
</reference>
<sequence length="129" mass="13975">MGFVAAPNPPSSTSHSTAFQHFTSYSHPANASEPDRSIPIITQLVLKMQFSTIIISTALFLVSGSHAWTNGVANNVFYNIGGITVHEACTYANTNAIHYGDCEYWTDDAGHTFKGTCTPYPSQSQLLCI</sequence>
<name>A0A8H7MB87_9PEZI</name>